<reference evidence="1" key="1">
    <citation type="submission" date="2022-07" db="EMBL/GenBank/DDBJ databases">
        <title>Genome analysis of Parmales, a sister group of diatoms, reveals the evolutionary specialization of diatoms from phago-mixotrophs to photoautotrophs.</title>
        <authorList>
            <person name="Ban H."/>
            <person name="Sato S."/>
            <person name="Yoshikawa S."/>
            <person name="Kazumasa Y."/>
            <person name="Nakamura Y."/>
            <person name="Ichinomiya M."/>
            <person name="Saitoh K."/>
            <person name="Sato N."/>
            <person name="Blanc-Mathieu R."/>
            <person name="Endo H."/>
            <person name="Kuwata A."/>
            <person name="Ogata H."/>
        </authorList>
    </citation>
    <scope>NUCLEOTIDE SEQUENCE</scope>
</reference>
<sequence>MPSSITDRFESLTGLDIDGNGSVGSSSPPPYPLLSSSYASLKSAWSLGKSYKIVRTLEEAGEAVAERVVKVV</sequence>
<organism evidence="1 2">
    <name type="scientific">Triparma retinervis</name>
    <dbReference type="NCBI Taxonomy" id="2557542"/>
    <lineage>
        <taxon>Eukaryota</taxon>
        <taxon>Sar</taxon>
        <taxon>Stramenopiles</taxon>
        <taxon>Ochrophyta</taxon>
        <taxon>Bolidophyceae</taxon>
        <taxon>Parmales</taxon>
        <taxon>Triparmaceae</taxon>
        <taxon>Triparma</taxon>
    </lineage>
</organism>
<proteinExistence type="predicted"/>
<dbReference type="AlphaFoldDB" id="A0A9W7AA40"/>
<keyword evidence="2" id="KW-1185">Reference proteome</keyword>
<feature type="non-terminal residue" evidence="1">
    <location>
        <position position="72"/>
    </location>
</feature>
<dbReference type="EMBL" id="BRXZ01004024">
    <property type="protein sequence ID" value="GMH66916.1"/>
    <property type="molecule type" value="Genomic_DNA"/>
</dbReference>
<protein>
    <submittedName>
        <fullName evidence="1">Uncharacterized protein</fullName>
    </submittedName>
</protein>
<dbReference type="Proteomes" id="UP001165082">
    <property type="component" value="Unassembled WGS sequence"/>
</dbReference>
<name>A0A9W7AA40_9STRA</name>
<evidence type="ECO:0000313" key="1">
    <source>
        <dbReference type="EMBL" id="GMH66916.1"/>
    </source>
</evidence>
<comment type="caution">
    <text evidence="1">The sequence shown here is derived from an EMBL/GenBank/DDBJ whole genome shotgun (WGS) entry which is preliminary data.</text>
</comment>
<accession>A0A9W7AA40</accession>
<gene>
    <name evidence="1" type="ORF">TrRE_jg459</name>
</gene>
<evidence type="ECO:0000313" key="2">
    <source>
        <dbReference type="Proteomes" id="UP001165082"/>
    </source>
</evidence>